<feature type="transmembrane region" description="Helical" evidence="1">
    <location>
        <begin position="20"/>
        <end position="42"/>
    </location>
</feature>
<keyword evidence="1" id="KW-1133">Transmembrane helix</keyword>
<dbReference type="AlphaFoldDB" id="A0A8W8KV87"/>
<reference evidence="2" key="1">
    <citation type="submission" date="2022-08" db="UniProtKB">
        <authorList>
            <consortium name="EnsemblMetazoa"/>
        </authorList>
    </citation>
    <scope>IDENTIFICATION</scope>
    <source>
        <strain evidence="2">05x7-T-G4-1.051#20</strain>
    </source>
</reference>
<evidence type="ECO:0000313" key="2">
    <source>
        <dbReference type="EnsemblMetazoa" id="G25422.1:cds"/>
    </source>
</evidence>
<accession>A0A8W8KV87</accession>
<dbReference type="Proteomes" id="UP000005408">
    <property type="component" value="Unassembled WGS sequence"/>
</dbReference>
<name>A0A8W8KV87_MAGGI</name>
<dbReference type="OrthoDB" id="10298334at2759"/>
<keyword evidence="1" id="KW-0472">Membrane</keyword>
<dbReference type="EnsemblMetazoa" id="G25422.1">
    <property type="protein sequence ID" value="G25422.1:cds"/>
    <property type="gene ID" value="G25422"/>
</dbReference>
<evidence type="ECO:0000256" key="1">
    <source>
        <dbReference type="SAM" id="Phobius"/>
    </source>
</evidence>
<organism evidence="2 3">
    <name type="scientific">Magallana gigas</name>
    <name type="common">Pacific oyster</name>
    <name type="synonym">Crassostrea gigas</name>
    <dbReference type="NCBI Taxonomy" id="29159"/>
    <lineage>
        <taxon>Eukaryota</taxon>
        <taxon>Metazoa</taxon>
        <taxon>Spiralia</taxon>
        <taxon>Lophotrochozoa</taxon>
        <taxon>Mollusca</taxon>
        <taxon>Bivalvia</taxon>
        <taxon>Autobranchia</taxon>
        <taxon>Pteriomorphia</taxon>
        <taxon>Ostreida</taxon>
        <taxon>Ostreoidea</taxon>
        <taxon>Ostreidae</taxon>
        <taxon>Magallana</taxon>
    </lineage>
</organism>
<feature type="transmembrane region" description="Helical" evidence="1">
    <location>
        <begin position="123"/>
        <end position="146"/>
    </location>
</feature>
<sequence>MAGRLMLCLRKQKRLFPKSFVGGTGALIFWLSIVSLVMIGFFRHQCSGASYLLPLVMVPTSVMGMFSGVFLWVFVGFLWDNDIKDFMKFMAGFSVVVTFILEFVSFGFAMWKLGDPNCSNPFYGYSIGMPLTQGILFILIFVVYGVHRCREPKTRPID</sequence>
<feature type="transmembrane region" description="Helical" evidence="1">
    <location>
        <begin position="62"/>
        <end position="79"/>
    </location>
</feature>
<dbReference type="OMA" id="PKSFVGG"/>
<proteinExistence type="predicted"/>
<evidence type="ECO:0000313" key="3">
    <source>
        <dbReference type="Proteomes" id="UP000005408"/>
    </source>
</evidence>
<keyword evidence="3" id="KW-1185">Reference proteome</keyword>
<feature type="transmembrane region" description="Helical" evidence="1">
    <location>
        <begin position="91"/>
        <end position="111"/>
    </location>
</feature>
<keyword evidence="1" id="KW-0812">Transmembrane</keyword>
<protein>
    <submittedName>
        <fullName evidence="2">Uncharacterized protein</fullName>
    </submittedName>
</protein>